<evidence type="ECO:0000313" key="4">
    <source>
        <dbReference type="Proteomes" id="UP000639010"/>
    </source>
</evidence>
<organism evidence="3 4">
    <name type="scientific">Desulfomicrobium macestii</name>
    <dbReference type="NCBI Taxonomy" id="90731"/>
    <lineage>
        <taxon>Bacteria</taxon>
        <taxon>Pseudomonadati</taxon>
        <taxon>Thermodesulfobacteriota</taxon>
        <taxon>Desulfovibrionia</taxon>
        <taxon>Desulfovibrionales</taxon>
        <taxon>Desulfomicrobiaceae</taxon>
        <taxon>Desulfomicrobium</taxon>
    </lineage>
</organism>
<dbReference type="InterPro" id="IPR025517">
    <property type="entry name" value="DUF4405"/>
</dbReference>
<dbReference type="RefSeq" id="WP_192624265.1">
    <property type="nucleotide sequence ID" value="NZ_JADBGG010000023.1"/>
</dbReference>
<dbReference type="EMBL" id="JADBGG010000023">
    <property type="protein sequence ID" value="MBE1426238.1"/>
    <property type="molecule type" value="Genomic_DNA"/>
</dbReference>
<feature type="transmembrane region" description="Helical" evidence="1">
    <location>
        <begin position="6"/>
        <end position="29"/>
    </location>
</feature>
<keyword evidence="1" id="KW-0472">Membrane</keyword>
<comment type="caution">
    <text evidence="3">The sequence shown here is derived from an EMBL/GenBank/DDBJ whole genome shotgun (WGS) entry which is preliminary data.</text>
</comment>
<keyword evidence="4" id="KW-1185">Reference proteome</keyword>
<feature type="transmembrane region" description="Helical" evidence="1">
    <location>
        <begin position="91"/>
        <end position="111"/>
    </location>
</feature>
<name>A0ABR9H6Q4_9BACT</name>
<keyword evidence="1" id="KW-1133">Transmembrane helix</keyword>
<reference evidence="3 4" key="1">
    <citation type="submission" date="2020-10" db="EMBL/GenBank/DDBJ databases">
        <title>Genomic Encyclopedia of Type Strains, Phase IV (KMG-IV): sequencing the most valuable type-strain genomes for metagenomic binning, comparative biology and taxonomic classification.</title>
        <authorList>
            <person name="Goeker M."/>
        </authorList>
    </citation>
    <scope>NUCLEOTIDE SEQUENCE [LARGE SCALE GENOMIC DNA]</scope>
    <source>
        <strain evidence="3 4">DSM 4194</strain>
    </source>
</reference>
<keyword evidence="1" id="KW-0812">Transmembrane</keyword>
<feature type="transmembrane region" description="Helical" evidence="1">
    <location>
        <begin position="50"/>
        <end position="71"/>
    </location>
</feature>
<accession>A0ABR9H6Q4</accession>
<sequence length="243" mass="26309">MKKLRATTSLVLLFSGIVLLISSIILLVAPPTHVGHFSPWRMIGLGRCQWNLVHIMSGLLFVLASLVHAWLNWNPVRAYLSRKDSATPFRWPVVAAAVLTAYICAGSLAGLPPMRQFVDGLRLIKGMHVRDYGVPPYGFTEQAELREVIRFMGWKEELCLAMLKKNGLSVNSTNDSLAAIANHNGLRIGALLDAMHEARSNSSVGSIGEKTLSTPTTLSGSKSILKSVAPTSPLNRPVAVSGS</sequence>
<evidence type="ECO:0000256" key="1">
    <source>
        <dbReference type="SAM" id="Phobius"/>
    </source>
</evidence>
<feature type="domain" description="Flavinylation-associated cytochrome" evidence="2">
    <location>
        <begin position="8"/>
        <end position="73"/>
    </location>
</feature>
<gene>
    <name evidence="3" type="ORF">H4684_002902</name>
</gene>
<dbReference type="Pfam" id="PF14358">
    <property type="entry name" value="DUF4405"/>
    <property type="match status" value="1"/>
</dbReference>
<protein>
    <recommendedName>
        <fullName evidence="2">Flavinylation-associated cytochrome domain-containing protein</fullName>
    </recommendedName>
</protein>
<proteinExistence type="predicted"/>
<dbReference type="Proteomes" id="UP000639010">
    <property type="component" value="Unassembled WGS sequence"/>
</dbReference>
<evidence type="ECO:0000259" key="2">
    <source>
        <dbReference type="Pfam" id="PF14358"/>
    </source>
</evidence>
<evidence type="ECO:0000313" key="3">
    <source>
        <dbReference type="EMBL" id="MBE1426238.1"/>
    </source>
</evidence>